<dbReference type="AlphaFoldDB" id="H2J744"/>
<dbReference type="OrthoDB" id="30037at2"/>
<dbReference type="InterPro" id="IPR016063">
    <property type="entry name" value="TM1410_Glycdase"/>
</dbReference>
<sequence length="318" mass="37457">MKIKVIIVIISTLIILLSCSFLKPNYENRYFVYQLQNINIQEIITYPVNFLVMDYSRTGLEDGKYTYDEIKKLKGVGMAPICYLSIGEAEDYRYYWHDEWKTNPPSWLGPENPDWEGNYKVKYWNEDWKKIIYDYLDKIIDMGFSGVYLDIIDAYYYWSNEGEAPQVDQRPIEETAKDMIDFVVEIANYARSKKENFLIIPQNGEDILDYDNNGIYLKTISGIGIEDLFYDSEQLDNGNYLIQKSTETEYKLKYINKILSSGKVVLSVDYVVDEDNINIDIIDDYIKNCRDRGIIPYPAYVDRELDRLSTIIYDIEIQ</sequence>
<dbReference type="InterPro" id="IPR017853">
    <property type="entry name" value="GH"/>
</dbReference>
<reference evidence="2 3" key="1">
    <citation type="journal article" date="2012" name="J. Bacteriol.">
        <title>Complete Genome Sequence of the Thermophilic, Piezophilic, Heterotrophic Bacterium Marinitoga piezophila KA3.</title>
        <authorList>
            <person name="Lucas S."/>
            <person name="Han J."/>
            <person name="Lapidus A."/>
            <person name="Cheng J.F."/>
            <person name="Goodwin L.A."/>
            <person name="Pitluck S."/>
            <person name="Peters L."/>
            <person name="Mikhailova N."/>
            <person name="Teshima H."/>
            <person name="Detter J.C."/>
            <person name="Han C."/>
            <person name="Tapia R."/>
            <person name="Land M."/>
            <person name="Hauser L."/>
            <person name="Kyrpides N.C."/>
            <person name="Ivanova N."/>
            <person name="Pagani I."/>
            <person name="Vannier P."/>
            <person name="Oger P."/>
            <person name="Bartlett D.H."/>
            <person name="Noll K.M."/>
            <person name="Woyke T."/>
            <person name="Jebbar M."/>
        </authorList>
    </citation>
    <scope>NUCLEOTIDE SEQUENCE [LARGE SCALE GENOMIC DNA]</scope>
    <source>
        <strain evidence="3">DSM 14283 / JCM 11233 / KA3</strain>
    </source>
</reference>
<name>H2J744_MARPK</name>
<dbReference type="STRING" id="443254.Marpi_2038"/>
<dbReference type="Pfam" id="PF03537">
    <property type="entry name" value="Glyco_hydro_114"/>
    <property type="match status" value="1"/>
</dbReference>
<protein>
    <submittedName>
        <fullName evidence="2">Glycoside hydrolase, end-alpha-1,4-polygalactosaminidase</fullName>
    </submittedName>
</protein>
<reference evidence="3" key="2">
    <citation type="submission" date="2012-01" db="EMBL/GenBank/DDBJ databases">
        <title>Complete sequence of chromosome of Marinitoga piezophila KA3.</title>
        <authorList>
            <person name="Lucas S."/>
            <person name="Han J."/>
            <person name="Lapidus A."/>
            <person name="Cheng J.-F."/>
            <person name="Goodwin L."/>
            <person name="Pitluck S."/>
            <person name="Peters L."/>
            <person name="Mikhailova N."/>
            <person name="Teshima H."/>
            <person name="Detter J.C."/>
            <person name="Han C."/>
            <person name="Tapia R."/>
            <person name="Land M."/>
            <person name="Hauser L."/>
            <person name="Kyrpides N."/>
            <person name="Ivanova N."/>
            <person name="Pagani I."/>
            <person name="Jebbar M."/>
            <person name="Vannier P."/>
            <person name="Oger P."/>
            <person name="Cario A."/>
            <person name="Bartlett D."/>
            <person name="Noll K.M."/>
            <person name="Woyke T."/>
        </authorList>
    </citation>
    <scope>NUCLEOTIDE SEQUENCE [LARGE SCALE GENOMIC DNA]</scope>
    <source>
        <strain evidence="3">DSM 14283 / JCM 11233 / KA3</strain>
    </source>
</reference>
<dbReference type="InterPro" id="IPR016062">
    <property type="entry name" value="TM1410-rel"/>
</dbReference>
<dbReference type="PANTHER" id="PTHR35882">
    <property type="entry name" value="PELA"/>
    <property type="match status" value="1"/>
</dbReference>
<organism evidence="2 3">
    <name type="scientific">Marinitoga piezophila (strain DSM 14283 / JCM 11233 / KA3)</name>
    <dbReference type="NCBI Taxonomy" id="443254"/>
    <lineage>
        <taxon>Bacteria</taxon>
        <taxon>Thermotogati</taxon>
        <taxon>Thermotogota</taxon>
        <taxon>Thermotogae</taxon>
        <taxon>Petrotogales</taxon>
        <taxon>Petrotogaceae</taxon>
        <taxon>Marinitoga</taxon>
    </lineage>
</organism>
<dbReference type="InterPro" id="IPR004352">
    <property type="entry name" value="GH114_TIM-barrel"/>
</dbReference>
<dbReference type="NCBIfam" id="TIGR01370">
    <property type="entry name" value="MJ1477/TM1410 family putative glycoside hydrolase"/>
    <property type="match status" value="1"/>
</dbReference>
<keyword evidence="3" id="KW-1185">Reference proteome</keyword>
<dbReference type="RefSeq" id="WP_014297484.1">
    <property type="nucleotide sequence ID" value="NC_016751.1"/>
</dbReference>
<accession>H2J744</accession>
<dbReference type="PRINTS" id="PR01545">
    <property type="entry name" value="THEMAYE10DUF"/>
</dbReference>
<dbReference type="Proteomes" id="UP000007161">
    <property type="component" value="Chromosome"/>
</dbReference>
<evidence type="ECO:0000313" key="2">
    <source>
        <dbReference type="EMBL" id="AEX86414.1"/>
    </source>
</evidence>
<proteinExistence type="predicted"/>
<dbReference type="HOGENOM" id="CLU_058176_0_0_0"/>
<dbReference type="InterPro" id="IPR013785">
    <property type="entry name" value="Aldolase_TIM"/>
</dbReference>
<keyword evidence="2" id="KW-0378">Hydrolase</keyword>
<dbReference type="PROSITE" id="PS51257">
    <property type="entry name" value="PROKAR_LIPOPROTEIN"/>
    <property type="match status" value="1"/>
</dbReference>
<dbReference type="KEGG" id="mpz:Marpi_2038"/>
<feature type="domain" description="Glycoside-hydrolase family GH114 TIM-barrel" evidence="1">
    <location>
        <begin position="32"/>
        <end position="275"/>
    </location>
</feature>
<dbReference type="eggNOG" id="COG2342">
    <property type="taxonomic scope" value="Bacteria"/>
</dbReference>
<gene>
    <name evidence="2" type="ordered locus">Marpi_2038</name>
</gene>
<dbReference type="EMBL" id="CP003257">
    <property type="protein sequence ID" value="AEX86414.1"/>
    <property type="molecule type" value="Genomic_DNA"/>
</dbReference>
<dbReference type="PANTHER" id="PTHR35882:SF1">
    <property type="match status" value="1"/>
</dbReference>
<evidence type="ECO:0000259" key="1">
    <source>
        <dbReference type="Pfam" id="PF03537"/>
    </source>
</evidence>
<dbReference type="GO" id="GO:0016787">
    <property type="term" value="F:hydrolase activity"/>
    <property type="evidence" value="ECO:0007669"/>
    <property type="project" value="UniProtKB-KW"/>
</dbReference>
<dbReference type="Gene3D" id="3.20.20.70">
    <property type="entry name" value="Aldolase class I"/>
    <property type="match status" value="1"/>
</dbReference>
<evidence type="ECO:0000313" key="3">
    <source>
        <dbReference type="Proteomes" id="UP000007161"/>
    </source>
</evidence>
<dbReference type="SUPFAM" id="SSF51445">
    <property type="entry name" value="(Trans)glycosidases"/>
    <property type="match status" value="1"/>
</dbReference>